<protein>
    <submittedName>
        <fullName evidence="1">Uncharacterized protein</fullName>
    </submittedName>
</protein>
<comment type="caution">
    <text evidence="1">The sequence shown here is derived from an EMBL/GenBank/DDBJ whole genome shotgun (WGS) entry which is preliminary data.</text>
</comment>
<sequence length="255" mass="29066">MLPKRIEYLPILETPADDSSSSGLVVLETRGTHSDRLSRHISGRGRLLVTLCQSNGHPISPNATSFMTKLGLSVKKFAPLQTKSWKHAPAENKRMIYNQLSAAFDISFQKGTWSVMKETDQLMSARYRDNRTKMHNHYKKLSHLPPAERRQHIPIEFYETQDNWDYMCVLFESKAFQDDMVRLSDECILSQNSEEDINVVQIADIVCDQVLSTRFGYIRGLGSGSKQVRSTCLDASSSSRSTNNALRERLEFTQD</sequence>
<evidence type="ECO:0000313" key="2">
    <source>
        <dbReference type="Proteomes" id="UP000734854"/>
    </source>
</evidence>
<organism evidence="1 2">
    <name type="scientific">Zingiber officinale</name>
    <name type="common">Ginger</name>
    <name type="synonym">Amomum zingiber</name>
    <dbReference type="NCBI Taxonomy" id="94328"/>
    <lineage>
        <taxon>Eukaryota</taxon>
        <taxon>Viridiplantae</taxon>
        <taxon>Streptophyta</taxon>
        <taxon>Embryophyta</taxon>
        <taxon>Tracheophyta</taxon>
        <taxon>Spermatophyta</taxon>
        <taxon>Magnoliopsida</taxon>
        <taxon>Liliopsida</taxon>
        <taxon>Zingiberales</taxon>
        <taxon>Zingiberaceae</taxon>
        <taxon>Zingiber</taxon>
    </lineage>
</organism>
<dbReference type="PANTHER" id="PTHR33499">
    <property type="entry name" value="OS12G0282400 PROTEIN-RELATED"/>
    <property type="match status" value="1"/>
</dbReference>
<dbReference type="Proteomes" id="UP000734854">
    <property type="component" value="Unassembled WGS sequence"/>
</dbReference>
<gene>
    <name evidence="1" type="ORF">ZIOFF_001852</name>
</gene>
<accession>A0A8J5INT8</accession>
<reference evidence="1 2" key="1">
    <citation type="submission" date="2020-08" db="EMBL/GenBank/DDBJ databases">
        <title>Plant Genome Project.</title>
        <authorList>
            <person name="Zhang R.-G."/>
        </authorList>
    </citation>
    <scope>NUCLEOTIDE SEQUENCE [LARGE SCALE GENOMIC DNA]</scope>
    <source>
        <tissue evidence="1">Rhizome</tissue>
    </source>
</reference>
<name>A0A8J5INT8_ZINOF</name>
<dbReference type="AlphaFoldDB" id="A0A8J5INT8"/>
<proteinExistence type="predicted"/>
<evidence type="ECO:0000313" key="1">
    <source>
        <dbReference type="EMBL" id="KAG6536783.1"/>
    </source>
</evidence>
<keyword evidence="2" id="KW-1185">Reference proteome</keyword>
<dbReference type="PANTHER" id="PTHR33499:SF11">
    <property type="entry name" value="NO APICAL MERISTEM-ASSOCIATED C-TERMINAL DOMAIN-CONTAINING PROTEIN"/>
    <property type="match status" value="1"/>
</dbReference>
<dbReference type="EMBL" id="JACMSC010000001">
    <property type="protein sequence ID" value="KAG6536783.1"/>
    <property type="molecule type" value="Genomic_DNA"/>
</dbReference>